<name>A0ABQ8T8Q7_PERAM</name>
<keyword evidence="1" id="KW-0677">Repeat</keyword>
<evidence type="ECO:0000256" key="1">
    <source>
        <dbReference type="ARBA" id="ARBA00022737"/>
    </source>
</evidence>
<evidence type="ECO:0000313" key="4">
    <source>
        <dbReference type="EMBL" id="KAJ4442384.1"/>
    </source>
</evidence>
<reference evidence="4 5" key="1">
    <citation type="journal article" date="2022" name="Allergy">
        <title>Genome assembly and annotation of Periplaneta americana reveal a comprehensive cockroach allergen profile.</title>
        <authorList>
            <person name="Wang L."/>
            <person name="Xiong Q."/>
            <person name="Saelim N."/>
            <person name="Wang L."/>
            <person name="Nong W."/>
            <person name="Wan A.T."/>
            <person name="Shi M."/>
            <person name="Liu X."/>
            <person name="Cao Q."/>
            <person name="Hui J.H.L."/>
            <person name="Sookrung N."/>
            <person name="Leung T.F."/>
            <person name="Tungtrongchitr A."/>
            <person name="Tsui S.K.W."/>
        </authorList>
    </citation>
    <scope>NUCLEOTIDE SEQUENCE [LARGE SCALE GENOMIC DNA]</scope>
    <source>
        <strain evidence="4">PWHHKU_190912</strain>
    </source>
</reference>
<dbReference type="Pfam" id="PF00041">
    <property type="entry name" value="fn3"/>
    <property type="match status" value="2"/>
</dbReference>
<dbReference type="CDD" id="cd00063">
    <property type="entry name" value="FN3"/>
    <property type="match status" value="2"/>
</dbReference>
<dbReference type="InterPro" id="IPR051622">
    <property type="entry name" value="R-tyr_protein_phosphatases"/>
</dbReference>
<dbReference type="EMBL" id="JAJSOF020000013">
    <property type="protein sequence ID" value="KAJ4442384.1"/>
    <property type="molecule type" value="Genomic_DNA"/>
</dbReference>
<evidence type="ECO:0000256" key="2">
    <source>
        <dbReference type="ARBA" id="ARBA00023157"/>
    </source>
</evidence>
<evidence type="ECO:0000259" key="3">
    <source>
        <dbReference type="PROSITE" id="PS50853"/>
    </source>
</evidence>
<dbReference type="SUPFAM" id="SSF49265">
    <property type="entry name" value="Fibronectin type III"/>
    <property type="match status" value="2"/>
</dbReference>
<comment type="caution">
    <text evidence="4">The sequence shown here is derived from an EMBL/GenBank/DDBJ whole genome shotgun (WGS) entry which is preliminary data.</text>
</comment>
<dbReference type="InterPro" id="IPR036116">
    <property type="entry name" value="FN3_sf"/>
</dbReference>
<dbReference type="InterPro" id="IPR003961">
    <property type="entry name" value="FN3_dom"/>
</dbReference>
<keyword evidence="5" id="KW-1185">Reference proteome</keyword>
<dbReference type="PANTHER" id="PTHR24051">
    <property type="entry name" value="SUSHI DOMAIN-CONTAINING PROTEIN 1"/>
    <property type="match status" value="1"/>
</dbReference>
<dbReference type="Gene3D" id="2.60.40.10">
    <property type="entry name" value="Immunoglobulins"/>
    <property type="match status" value="2"/>
</dbReference>
<protein>
    <recommendedName>
        <fullName evidence="3">Fibronectin type-III domain-containing protein</fullName>
    </recommendedName>
</protein>
<proteinExistence type="predicted"/>
<evidence type="ECO:0000313" key="5">
    <source>
        <dbReference type="Proteomes" id="UP001148838"/>
    </source>
</evidence>
<feature type="domain" description="Fibronectin type-III" evidence="3">
    <location>
        <begin position="44"/>
        <end position="140"/>
    </location>
</feature>
<dbReference type="InterPro" id="IPR013783">
    <property type="entry name" value="Ig-like_fold"/>
</dbReference>
<accession>A0ABQ8T8Q7</accession>
<organism evidence="4 5">
    <name type="scientific">Periplaneta americana</name>
    <name type="common">American cockroach</name>
    <name type="synonym">Blatta americana</name>
    <dbReference type="NCBI Taxonomy" id="6978"/>
    <lineage>
        <taxon>Eukaryota</taxon>
        <taxon>Metazoa</taxon>
        <taxon>Ecdysozoa</taxon>
        <taxon>Arthropoda</taxon>
        <taxon>Hexapoda</taxon>
        <taxon>Insecta</taxon>
        <taxon>Pterygota</taxon>
        <taxon>Neoptera</taxon>
        <taxon>Polyneoptera</taxon>
        <taxon>Dictyoptera</taxon>
        <taxon>Blattodea</taxon>
        <taxon>Blattoidea</taxon>
        <taxon>Blattidae</taxon>
        <taxon>Blattinae</taxon>
        <taxon>Periplaneta</taxon>
    </lineage>
</organism>
<gene>
    <name evidence="4" type="ORF">ANN_03970</name>
</gene>
<dbReference type="SMART" id="SM00060">
    <property type="entry name" value="FN3"/>
    <property type="match status" value="3"/>
</dbReference>
<keyword evidence="2" id="KW-1015">Disulfide bond</keyword>
<sequence length="462" mass="50953">MNNAVLRRLLPHAQYSVSVAALAAAWGPATEMLTATKMADPGVAPDASSSSAIVENTNTSLKVQWEPPNNCTSLNGYLQGYRYQLLDGNMLIKEAKTQLTVASFEDLTPHVQYIFKVFLETSKGWNPNHPLVIPVATRATTPGPVEQLTVYKRGRRMLGVRWAKPKLTYGEIESFTVSYQSHLHSAAVNTVVLKSTTCVAWPHLYCHTLSKLLPDSNYTISVRARNVDVPEDGEVVAVTALTKESLPDAPSFIRIVSQTQTDLKVEWGLPDMLNGVLSFQLQIPELQSASTYTIGVTAKTVSLGPAVTITAHTRPPVPSMDDLLQLKESSNASLSPTVIIRRSIVYEDLIKGYLVIVLPQEEETNLNTTIWNSWLSEEIDSLTNTTFYIAAEYEHSDLKTAIEFRVGTGTDEMAGTWGVVQNPELQEGRQYRIGLVAILEYCGVLNVGYTELDFIFGDNNND</sequence>
<dbReference type="PANTHER" id="PTHR24051:SF9">
    <property type="entry name" value="FIBRONECTIN TYPE-III DOMAIN-CONTAINING PROTEIN"/>
    <property type="match status" value="1"/>
</dbReference>
<dbReference type="PROSITE" id="PS50853">
    <property type="entry name" value="FN3"/>
    <property type="match status" value="2"/>
</dbReference>
<feature type="domain" description="Fibronectin type-III" evidence="3">
    <location>
        <begin position="144"/>
        <end position="248"/>
    </location>
</feature>
<dbReference type="Proteomes" id="UP001148838">
    <property type="component" value="Unassembled WGS sequence"/>
</dbReference>